<name>A0AA41UHV9_9BACT</name>
<dbReference type="NCBIfam" id="NF045666">
    <property type="entry name" value="DVU1553_fam_AMP"/>
    <property type="match status" value="1"/>
</dbReference>
<dbReference type="EMBL" id="JALJRB010000002">
    <property type="protein sequence ID" value="MCJ8499424.1"/>
    <property type="molecule type" value="Genomic_DNA"/>
</dbReference>
<sequence>MRPLPRTTPLEPWIAGRIGLARGQRPTPQRLAAAQLQRLNAVLALAARHSPFYRRRWQGVPPRIERLDQMPRLPLTTAKDLQEDPLQFLAARRAEVARVVTLHTSGTSGTPKRLHFSAADLADTIAFFRYGMATLVPPGRKVLILLPGERPDSVGDLLRRALAAMDIGGIVHGPVTDPEATLATIRDQGIDALVGVPVQVLALARHPQGARLPAGTPLSVLLTTDHVPPPVVREIRRIWGCEVFQHYGMTEMGYGGAVSCSAHDGYHLRESDLLFEIVDPVTGGPLGPGRTGEVVFSTLTPRAMPLIRYRTGDLAAWRDTPCPCGTVLRRMGWVQGRRQAAVRLADGIRLTLTDLDNVLFDLPGVVDFDAALTRFKEGDQLRIRLYAAAGLPPPDGHSAAAALTGIPAVRAALAGGVMTAPRISVAQWPSPRAATAKRTIQDLRV</sequence>
<protein>
    <submittedName>
        <fullName evidence="2">AMP-binding protein</fullName>
    </submittedName>
</protein>
<dbReference type="PANTHER" id="PTHR36932">
    <property type="entry name" value="CAPSULAR POLYSACCHARIDE BIOSYNTHESIS PROTEIN"/>
    <property type="match status" value="1"/>
</dbReference>
<evidence type="ECO:0000313" key="2">
    <source>
        <dbReference type="EMBL" id="MCJ8499424.1"/>
    </source>
</evidence>
<accession>A0AA41UHV9</accession>
<dbReference type="Proteomes" id="UP001165427">
    <property type="component" value="Unassembled WGS sequence"/>
</dbReference>
<organism evidence="2 3">
    <name type="scientific">Desulfatitalea alkaliphila</name>
    <dbReference type="NCBI Taxonomy" id="2929485"/>
    <lineage>
        <taxon>Bacteria</taxon>
        <taxon>Pseudomonadati</taxon>
        <taxon>Thermodesulfobacteriota</taxon>
        <taxon>Desulfobacteria</taxon>
        <taxon>Desulfobacterales</taxon>
        <taxon>Desulfosarcinaceae</taxon>
        <taxon>Desulfatitalea</taxon>
    </lineage>
</organism>
<dbReference type="SUPFAM" id="SSF56801">
    <property type="entry name" value="Acetyl-CoA synthetase-like"/>
    <property type="match status" value="1"/>
</dbReference>
<reference evidence="2" key="1">
    <citation type="submission" date="2022-04" db="EMBL/GenBank/DDBJ databases">
        <title>Desulfatitalea alkaliphila sp. nov., a novel anaerobic sulfate-reducing bacterium isolated from terrestrial mud volcano, Taman Peninsula, Russia.</title>
        <authorList>
            <person name="Khomyakova M.A."/>
            <person name="Merkel A.Y."/>
            <person name="Slobodkin A.I."/>
        </authorList>
    </citation>
    <scope>NUCLEOTIDE SEQUENCE</scope>
    <source>
        <strain evidence="2">M08but</strain>
    </source>
</reference>
<feature type="domain" description="AMP-dependent synthetase/ligase" evidence="1">
    <location>
        <begin position="98"/>
        <end position="297"/>
    </location>
</feature>
<keyword evidence="3" id="KW-1185">Reference proteome</keyword>
<dbReference type="AlphaFoldDB" id="A0AA41UHV9"/>
<gene>
    <name evidence="2" type="ORF">MRX98_02465</name>
</gene>
<proteinExistence type="predicted"/>
<dbReference type="RefSeq" id="WP_246902731.1">
    <property type="nucleotide sequence ID" value="NZ_JALJRB010000002.1"/>
</dbReference>
<dbReference type="Gene3D" id="3.40.50.12780">
    <property type="entry name" value="N-terminal domain of ligase-like"/>
    <property type="match status" value="1"/>
</dbReference>
<dbReference type="InterPro" id="IPR000873">
    <property type="entry name" value="AMP-dep_synth/lig_dom"/>
</dbReference>
<dbReference type="InterPro" id="IPR042099">
    <property type="entry name" value="ANL_N_sf"/>
</dbReference>
<evidence type="ECO:0000313" key="3">
    <source>
        <dbReference type="Proteomes" id="UP001165427"/>
    </source>
</evidence>
<dbReference type="InterPro" id="IPR053158">
    <property type="entry name" value="CapK_Type1_Caps_Biosynth"/>
</dbReference>
<dbReference type="PANTHER" id="PTHR36932:SF1">
    <property type="entry name" value="CAPSULAR POLYSACCHARIDE BIOSYNTHESIS PROTEIN"/>
    <property type="match status" value="1"/>
</dbReference>
<evidence type="ECO:0000259" key="1">
    <source>
        <dbReference type="Pfam" id="PF00501"/>
    </source>
</evidence>
<comment type="caution">
    <text evidence="2">The sequence shown here is derived from an EMBL/GenBank/DDBJ whole genome shotgun (WGS) entry which is preliminary data.</text>
</comment>
<dbReference type="Pfam" id="PF00501">
    <property type="entry name" value="AMP-binding"/>
    <property type="match status" value="1"/>
</dbReference>